<dbReference type="InterPro" id="IPR011333">
    <property type="entry name" value="SKP1/BTB/POZ_sf"/>
</dbReference>
<feature type="repeat" description="RCC1" evidence="1">
    <location>
        <begin position="85"/>
        <end position="137"/>
    </location>
</feature>
<dbReference type="InterPro" id="IPR009091">
    <property type="entry name" value="RCC1/BLIP-II"/>
</dbReference>
<sequence>MMKNVSKIFSGNTSNYVFLLNSNQELFGCGNNQYGKLGLGESKEETQIQKLTKIQNIPKGKIIDIQCGYYHSIMLIENENENPKRKLYSCGFSLYNGLGKNENTYEFTEIKSSLFENDDIILDISVGDFHTLILTSNSKLIGIGNNACGQLGNEDTKHHLIPIQIELPKLKFNEDISNYHISCGYDKSFLYYSPFLSSFSNLEEDLIKLFERKEFCDISFKTENGEIIKAHKLILKYRLNQNEIEIEKLEEIISKKSIKESNQIFEMIYSNRIINPKLYSEIKEIINSNEKIEETMKRIYLNENENENEKDFIIERKEKQYKFPKLILIMRSELYRGMFLSVTNDTSNKVTDYSELSNKSFQIFEYWIYSNQIKDGIQITQEIIDEIQIGIDYFQLNQTNPNLFDLLIKQFNNQN</sequence>
<dbReference type="PROSITE" id="PS50097">
    <property type="entry name" value="BTB"/>
    <property type="match status" value="1"/>
</dbReference>
<dbReference type="Pfam" id="PF00415">
    <property type="entry name" value="RCC1"/>
    <property type="match status" value="1"/>
</dbReference>
<protein>
    <submittedName>
        <fullName evidence="3">Btk-binding protein-related</fullName>
    </submittedName>
</protein>
<dbReference type="EMBL" id="JAPDFW010000054">
    <property type="protein sequence ID" value="KAJ5078297.1"/>
    <property type="molecule type" value="Genomic_DNA"/>
</dbReference>
<dbReference type="InterPro" id="IPR000408">
    <property type="entry name" value="Reg_chr_condens"/>
</dbReference>
<gene>
    <name evidence="3" type="ORF">M0811_05085</name>
</gene>
<dbReference type="AlphaFoldDB" id="A0A9Q0RFK4"/>
<evidence type="ECO:0000313" key="3">
    <source>
        <dbReference type="EMBL" id="KAJ5078297.1"/>
    </source>
</evidence>
<keyword evidence="4" id="KW-1185">Reference proteome</keyword>
<reference evidence="3" key="1">
    <citation type="submission" date="2022-10" db="EMBL/GenBank/DDBJ databases">
        <title>Novel sulphate-reducing endosymbionts in the free-living metamonad Anaeramoeba.</title>
        <authorList>
            <person name="Jerlstrom-Hultqvist J."/>
            <person name="Cepicka I."/>
            <person name="Gallot-Lavallee L."/>
            <person name="Salas-Leiva D."/>
            <person name="Curtis B.A."/>
            <person name="Zahonova K."/>
            <person name="Pipaliya S."/>
            <person name="Dacks J."/>
            <person name="Roger A.J."/>
        </authorList>
    </citation>
    <scope>NUCLEOTIDE SEQUENCE</scope>
    <source>
        <strain evidence="3">BMAN</strain>
    </source>
</reference>
<dbReference type="PROSITE" id="PS50012">
    <property type="entry name" value="RCC1_3"/>
    <property type="match status" value="2"/>
</dbReference>
<dbReference type="Pfam" id="PF13540">
    <property type="entry name" value="RCC1_2"/>
    <property type="match status" value="1"/>
</dbReference>
<dbReference type="InterPro" id="IPR000210">
    <property type="entry name" value="BTB/POZ_dom"/>
</dbReference>
<name>A0A9Q0RFK4_ANAIG</name>
<evidence type="ECO:0000313" key="4">
    <source>
        <dbReference type="Proteomes" id="UP001149090"/>
    </source>
</evidence>
<dbReference type="Gene3D" id="3.30.710.10">
    <property type="entry name" value="Potassium Channel Kv1.1, Chain A"/>
    <property type="match status" value="2"/>
</dbReference>
<dbReference type="PANTHER" id="PTHR45982">
    <property type="entry name" value="REGULATOR OF CHROMOSOME CONDENSATION"/>
    <property type="match status" value="1"/>
</dbReference>
<feature type="domain" description="BTB" evidence="2">
    <location>
        <begin position="310"/>
        <end position="373"/>
    </location>
</feature>
<organism evidence="3 4">
    <name type="scientific">Anaeramoeba ignava</name>
    <name type="common">Anaerobic marine amoeba</name>
    <dbReference type="NCBI Taxonomy" id="1746090"/>
    <lineage>
        <taxon>Eukaryota</taxon>
        <taxon>Metamonada</taxon>
        <taxon>Anaeramoebidae</taxon>
        <taxon>Anaeramoeba</taxon>
    </lineage>
</organism>
<evidence type="ECO:0000256" key="1">
    <source>
        <dbReference type="PROSITE-ProRule" id="PRU00235"/>
    </source>
</evidence>
<dbReference type="Proteomes" id="UP001149090">
    <property type="component" value="Unassembled WGS sequence"/>
</dbReference>
<dbReference type="SUPFAM" id="SSF50985">
    <property type="entry name" value="RCC1/BLIP-II"/>
    <property type="match status" value="1"/>
</dbReference>
<dbReference type="Gene3D" id="2.130.10.30">
    <property type="entry name" value="Regulator of chromosome condensation 1/beta-lactamase-inhibitor protein II"/>
    <property type="match status" value="1"/>
</dbReference>
<evidence type="ECO:0000259" key="2">
    <source>
        <dbReference type="PROSITE" id="PS50097"/>
    </source>
</evidence>
<accession>A0A9Q0RFK4</accession>
<comment type="caution">
    <text evidence="3">The sequence shown here is derived from an EMBL/GenBank/DDBJ whole genome shotgun (WGS) entry which is preliminary data.</text>
</comment>
<dbReference type="PANTHER" id="PTHR45982:SF1">
    <property type="entry name" value="REGULATOR OF CHROMOSOME CONDENSATION"/>
    <property type="match status" value="1"/>
</dbReference>
<proteinExistence type="predicted"/>
<feature type="repeat" description="RCC1" evidence="1">
    <location>
        <begin position="24"/>
        <end position="78"/>
    </location>
</feature>
<dbReference type="InterPro" id="IPR051553">
    <property type="entry name" value="Ran_GTPase-activating"/>
</dbReference>
<dbReference type="Pfam" id="PF00651">
    <property type="entry name" value="BTB"/>
    <property type="match status" value="2"/>
</dbReference>